<evidence type="ECO:0000313" key="2">
    <source>
        <dbReference type="EMBL" id="CAG5074537.1"/>
    </source>
</evidence>
<evidence type="ECO:0000256" key="1">
    <source>
        <dbReference type="SAM" id="SignalP"/>
    </source>
</evidence>
<evidence type="ECO:0000313" key="3">
    <source>
        <dbReference type="Proteomes" id="UP000679725"/>
    </source>
</evidence>
<keyword evidence="1" id="KW-0732">Signal</keyword>
<dbReference type="RefSeq" id="WP_215236455.1">
    <property type="nucleotide sequence ID" value="NZ_CAJRAU010000011.1"/>
</dbReference>
<gene>
    <name evidence="2" type="ORF">DYBT9623_05224</name>
</gene>
<sequence>MKTLFSYYVICLLLFSMSCRKNADAFLEPMSVPIYRLEFAQNGNYKTVQRSLTFGEGTLLKGYNGKILFSNEDLLNTSYIFETEGSLNRLDLVLRIKENGSSETTQFGLKIFKNGKQVIDVSHTASGNATKDHRISI</sequence>
<organism evidence="2 3">
    <name type="scientific">Dyadobacter linearis</name>
    <dbReference type="NCBI Taxonomy" id="2823330"/>
    <lineage>
        <taxon>Bacteria</taxon>
        <taxon>Pseudomonadati</taxon>
        <taxon>Bacteroidota</taxon>
        <taxon>Cytophagia</taxon>
        <taxon>Cytophagales</taxon>
        <taxon>Spirosomataceae</taxon>
        <taxon>Dyadobacter</taxon>
    </lineage>
</organism>
<keyword evidence="3" id="KW-1185">Reference proteome</keyword>
<dbReference type="Proteomes" id="UP000679725">
    <property type="component" value="Unassembled WGS sequence"/>
</dbReference>
<dbReference type="PROSITE" id="PS51257">
    <property type="entry name" value="PROKAR_LIPOPROTEIN"/>
    <property type="match status" value="1"/>
</dbReference>
<accession>A0ABM8UY32</accession>
<protein>
    <submittedName>
        <fullName evidence="2">Uncharacterized protein</fullName>
    </submittedName>
</protein>
<proteinExistence type="predicted"/>
<name>A0ABM8UY32_9BACT</name>
<reference evidence="2 3" key="1">
    <citation type="submission" date="2021-04" db="EMBL/GenBank/DDBJ databases">
        <authorList>
            <person name="Rodrigo-Torres L."/>
            <person name="Arahal R. D."/>
            <person name="Lucena T."/>
        </authorList>
    </citation>
    <scope>NUCLEOTIDE SEQUENCE [LARGE SCALE GENOMIC DNA]</scope>
    <source>
        <strain evidence="2 3">CECT 9623</strain>
    </source>
</reference>
<dbReference type="EMBL" id="CAJRAU010000011">
    <property type="protein sequence ID" value="CAG5074537.1"/>
    <property type="molecule type" value="Genomic_DNA"/>
</dbReference>
<feature type="signal peptide" evidence="1">
    <location>
        <begin position="1"/>
        <end position="23"/>
    </location>
</feature>
<feature type="chain" id="PRO_5045432134" evidence="1">
    <location>
        <begin position="24"/>
        <end position="137"/>
    </location>
</feature>
<comment type="caution">
    <text evidence="2">The sequence shown here is derived from an EMBL/GenBank/DDBJ whole genome shotgun (WGS) entry which is preliminary data.</text>
</comment>